<evidence type="ECO:0000259" key="6">
    <source>
        <dbReference type="PROSITE" id="PS51115"/>
    </source>
</evidence>
<dbReference type="Proteomes" id="UP000198814">
    <property type="component" value="Unassembled WGS sequence"/>
</dbReference>
<keyword evidence="4" id="KW-0325">Glycoprotein</keyword>
<dbReference type="OrthoDB" id="8560410at2"/>
<evidence type="ECO:0000313" key="8">
    <source>
        <dbReference type="Proteomes" id="UP000198814"/>
    </source>
</evidence>
<organism evidence="7 8">
    <name type="scientific">Nitrosomonas oligotropha</name>
    <dbReference type="NCBI Taxonomy" id="42354"/>
    <lineage>
        <taxon>Bacteria</taxon>
        <taxon>Pseudomonadati</taxon>
        <taxon>Pseudomonadota</taxon>
        <taxon>Betaproteobacteria</taxon>
        <taxon>Nitrosomonadales</taxon>
        <taxon>Nitrosomonadaceae</taxon>
        <taxon>Nitrosomonas</taxon>
    </lineage>
</organism>
<accession>A0A1H8MCA7</accession>
<keyword evidence="3" id="KW-1015">Disulfide bond</keyword>
<dbReference type="STRING" id="42354.SAMN05216333_10547"/>
<dbReference type="EMBL" id="FODO01000005">
    <property type="protein sequence ID" value="SEO14969.1"/>
    <property type="molecule type" value="Genomic_DNA"/>
</dbReference>
<keyword evidence="8" id="KW-1185">Reference proteome</keyword>
<sequence length="231" mass="24240">MIRSAISVACCLTILSYSTIAASSLVSSTFDSDADGWSGLTTDGSSSWSVITSGLLPAHSADGVPAGSITLADPDSQWTYFSAPGKFLGDQSAAFGGSLQFDSRYVVAGTSYANEAEIVLKGAGLTLVYEATNSLPAVWTHFDAALVADTWRVADTFSGALATDAQLLAVLSNLNALWINAEHFTPVTEVIALDNVSFLSPVPEPEIYTLLLAGLGLLGFVAYRRETLQTE</sequence>
<evidence type="ECO:0000256" key="2">
    <source>
        <dbReference type="ARBA" id="ARBA00022737"/>
    </source>
</evidence>
<proteinExistence type="predicted"/>
<evidence type="ECO:0000256" key="3">
    <source>
        <dbReference type="ARBA" id="ARBA00023157"/>
    </source>
</evidence>
<feature type="domain" description="Laminin IV type A" evidence="6">
    <location>
        <begin position="32"/>
        <end position="231"/>
    </location>
</feature>
<dbReference type="AlphaFoldDB" id="A0A1H8MCA7"/>
<evidence type="ECO:0000256" key="4">
    <source>
        <dbReference type="ARBA" id="ARBA00023180"/>
    </source>
</evidence>
<dbReference type="RefSeq" id="WP_090316967.1">
    <property type="nucleotide sequence ID" value="NZ_FNOE01000005.1"/>
</dbReference>
<keyword evidence="1 5" id="KW-0732">Signal</keyword>
<feature type="signal peptide" evidence="5">
    <location>
        <begin position="1"/>
        <end position="21"/>
    </location>
</feature>
<evidence type="ECO:0000256" key="5">
    <source>
        <dbReference type="SAM" id="SignalP"/>
    </source>
</evidence>
<keyword evidence="2" id="KW-0677">Repeat</keyword>
<name>A0A1H8MCA7_9PROT</name>
<dbReference type="InterPro" id="IPR000034">
    <property type="entry name" value="Laminin_IV"/>
</dbReference>
<dbReference type="PROSITE" id="PS51115">
    <property type="entry name" value="LAMININ_IVA"/>
    <property type="match status" value="1"/>
</dbReference>
<reference evidence="8" key="1">
    <citation type="submission" date="2016-10" db="EMBL/GenBank/DDBJ databases">
        <authorList>
            <person name="Varghese N."/>
            <person name="Submissions S."/>
        </authorList>
    </citation>
    <scope>NUCLEOTIDE SEQUENCE [LARGE SCALE GENOMIC DNA]</scope>
    <source>
        <strain evidence="8">Nm76</strain>
    </source>
</reference>
<evidence type="ECO:0000256" key="1">
    <source>
        <dbReference type="ARBA" id="ARBA00022729"/>
    </source>
</evidence>
<gene>
    <name evidence="7" type="ORF">SAMN05216333_10547</name>
</gene>
<dbReference type="SMART" id="SM00281">
    <property type="entry name" value="LamB"/>
    <property type="match status" value="1"/>
</dbReference>
<protein>
    <submittedName>
        <fullName evidence="7">PEP-CTERM protein-sorting domain-containing protein</fullName>
    </submittedName>
</protein>
<feature type="chain" id="PRO_5011668988" evidence="5">
    <location>
        <begin position="22"/>
        <end position="231"/>
    </location>
</feature>
<evidence type="ECO:0000313" key="7">
    <source>
        <dbReference type="EMBL" id="SEO14969.1"/>
    </source>
</evidence>
<dbReference type="Pfam" id="PF00052">
    <property type="entry name" value="Laminin_B"/>
    <property type="match status" value="1"/>
</dbReference>